<dbReference type="Pfam" id="PF00225">
    <property type="entry name" value="Kinesin"/>
    <property type="match status" value="1"/>
</dbReference>
<evidence type="ECO:0000256" key="6">
    <source>
        <dbReference type="SAM" id="MobiDB-lite"/>
    </source>
</evidence>
<gene>
    <name evidence="8" type="ORF">AFUS01_LOCUS38980</name>
</gene>
<evidence type="ECO:0000313" key="9">
    <source>
        <dbReference type="Proteomes" id="UP000708208"/>
    </source>
</evidence>
<evidence type="ECO:0000256" key="5">
    <source>
        <dbReference type="PROSITE-ProRule" id="PRU00283"/>
    </source>
</evidence>
<comment type="similarity">
    <text evidence="5">Belongs to the TRAFAC class myosin-kinesin ATPase superfamily. Kinesin family.</text>
</comment>
<evidence type="ECO:0000313" key="8">
    <source>
        <dbReference type="EMBL" id="CAG7829099.1"/>
    </source>
</evidence>
<evidence type="ECO:0000256" key="4">
    <source>
        <dbReference type="ARBA" id="ARBA00023212"/>
    </source>
</evidence>
<feature type="region of interest" description="Disordered" evidence="6">
    <location>
        <begin position="13"/>
        <end position="38"/>
    </location>
</feature>
<comment type="caution">
    <text evidence="8">The sequence shown here is derived from an EMBL/GenBank/DDBJ whole genome shotgun (WGS) entry which is preliminary data.</text>
</comment>
<dbReference type="GO" id="GO:0000278">
    <property type="term" value="P:mitotic cell cycle"/>
    <property type="evidence" value="ECO:0007669"/>
    <property type="project" value="TreeGrafter"/>
</dbReference>
<dbReference type="Proteomes" id="UP000708208">
    <property type="component" value="Unassembled WGS sequence"/>
</dbReference>
<dbReference type="PANTHER" id="PTHR47968:SF75">
    <property type="entry name" value="CENTROMERE-ASSOCIATED PROTEIN E"/>
    <property type="match status" value="1"/>
</dbReference>
<feature type="domain" description="Kinesin motor" evidence="7">
    <location>
        <begin position="1"/>
        <end position="89"/>
    </location>
</feature>
<feature type="non-terminal residue" evidence="8">
    <location>
        <position position="183"/>
    </location>
</feature>
<dbReference type="AlphaFoldDB" id="A0A8J2LBE0"/>
<dbReference type="GO" id="GO:0008017">
    <property type="term" value="F:microtubule binding"/>
    <property type="evidence" value="ECO:0007669"/>
    <property type="project" value="InterPro"/>
</dbReference>
<dbReference type="PANTHER" id="PTHR47968">
    <property type="entry name" value="CENTROMERE PROTEIN E"/>
    <property type="match status" value="1"/>
</dbReference>
<dbReference type="PROSITE" id="PS50067">
    <property type="entry name" value="KINESIN_MOTOR_2"/>
    <property type="match status" value="1"/>
</dbReference>
<proteinExistence type="inferred from homology"/>
<dbReference type="GO" id="GO:0005524">
    <property type="term" value="F:ATP binding"/>
    <property type="evidence" value="ECO:0007669"/>
    <property type="project" value="InterPro"/>
</dbReference>
<comment type="subcellular location">
    <subcellularLocation>
        <location evidence="1">Cytoplasm</location>
        <location evidence="1">Cytoskeleton</location>
    </subcellularLocation>
</comment>
<dbReference type="GO" id="GO:0005874">
    <property type="term" value="C:microtubule"/>
    <property type="evidence" value="ECO:0007669"/>
    <property type="project" value="TreeGrafter"/>
</dbReference>
<dbReference type="OrthoDB" id="21525at2759"/>
<keyword evidence="4" id="KW-0206">Cytoskeleton</keyword>
<evidence type="ECO:0000259" key="7">
    <source>
        <dbReference type="PROSITE" id="PS50067"/>
    </source>
</evidence>
<dbReference type="GO" id="GO:0003777">
    <property type="term" value="F:microtubule motor activity"/>
    <property type="evidence" value="ECO:0007669"/>
    <property type="project" value="InterPro"/>
</dbReference>
<keyword evidence="2" id="KW-0175">Coiled coil</keyword>
<comment type="caution">
    <text evidence="5">Lacks conserved residue(s) required for the propagation of feature annotation.</text>
</comment>
<name>A0A8J2LBE0_9HEXA</name>
<dbReference type="EMBL" id="CAJVCH010550117">
    <property type="protein sequence ID" value="CAG7829099.1"/>
    <property type="molecule type" value="Genomic_DNA"/>
</dbReference>
<protein>
    <recommendedName>
        <fullName evidence="7">Kinesin motor domain-containing protein</fullName>
    </recommendedName>
</protein>
<feature type="non-terminal residue" evidence="8">
    <location>
        <position position="1"/>
    </location>
</feature>
<reference evidence="8" key="1">
    <citation type="submission" date="2021-06" db="EMBL/GenBank/DDBJ databases">
        <authorList>
            <person name="Hodson N. C."/>
            <person name="Mongue J. A."/>
            <person name="Jaron S. K."/>
        </authorList>
    </citation>
    <scope>NUCLEOTIDE SEQUENCE</scope>
</reference>
<dbReference type="GO" id="GO:0007018">
    <property type="term" value="P:microtubule-based movement"/>
    <property type="evidence" value="ECO:0007669"/>
    <property type="project" value="InterPro"/>
</dbReference>
<evidence type="ECO:0000256" key="1">
    <source>
        <dbReference type="ARBA" id="ARBA00004245"/>
    </source>
</evidence>
<sequence length="183" mass="19967">VLSQVVLQLSGTANVSTSSGQNNPRSEQKPSSSNQTVPQFINYRDSKLTRLLQSSLSGNAYISLICNITSAAVDETASTLRFARTAKNIKLDPTKNQGPPTGAQYRTKITELENMLVGKSSEVENLRKKIVSIQKFCQPLQQQSAPTGPSVPIRRKTVGPAVLTRPRKEDHIVSQDSDSENSK</sequence>
<feature type="region of interest" description="Disordered" evidence="6">
    <location>
        <begin position="141"/>
        <end position="183"/>
    </location>
</feature>
<keyword evidence="3" id="KW-0505">Motor protein</keyword>
<organism evidence="8 9">
    <name type="scientific">Allacma fusca</name>
    <dbReference type="NCBI Taxonomy" id="39272"/>
    <lineage>
        <taxon>Eukaryota</taxon>
        <taxon>Metazoa</taxon>
        <taxon>Ecdysozoa</taxon>
        <taxon>Arthropoda</taxon>
        <taxon>Hexapoda</taxon>
        <taxon>Collembola</taxon>
        <taxon>Symphypleona</taxon>
        <taxon>Sminthuridae</taxon>
        <taxon>Allacma</taxon>
    </lineage>
</organism>
<accession>A0A8J2LBE0</accession>
<keyword evidence="9" id="KW-1185">Reference proteome</keyword>
<dbReference type="InterPro" id="IPR027640">
    <property type="entry name" value="Kinesin-like_fam"/>
</dbReference>
<evidence type="ECO:0000256" key="3">
    <source>
        <dbReference type="ARBA" id="ARBA00023175"/>
    </source>
</evidence>
<keyword evidence="4" id="KW-0963">Cytoplasm</keyword>
<evidence type="ECO:0000256" key="2">
    <source>
        <dbReference type="ARBA" id="ARBA00023054"/>
    </source>
</evidence>
<dbReference type="InterPro" id="IPR001752">
    <property type="entry name" value="Kinesin_motor_dom"/>
</dbReference>